<dbReference type="SMART" id="SM00906">
    <property type="entry name" value="Fungal_trans"/>
    <property type="match status" value="1"/>
</dbReference>
<dbReference type="PANTHER" id="PTHR47424:SF3">
    <property type="entry name" value="REGULATORY PROTEIN GAL4"/>
    <property type="match status" value="1"/>
</dbReference>
<keyword evidence="2" id="KW-0238">DNA-binding</keyword>
<dbReference type="Proteomes" id="UP000258309">
    <property type="component" value="Unassembled WGS sequence"/>
</dbReference>
<dbReference type="GO" id="GO:0000981">
    <property type="term" value="F:DNA-binding transcription factor activity, RNA polymerase II-specific"/>
    <property type="evidence" value="ECO:0007669"/>
    <property type="project" value="TreeGrafter"/>
</dbReference>
<accession>A0A3E2HEK0</accession>
<dbReference type="OMA" id="LPFIHEQ"/>
<evidence type="ECO:0000259" key="7">
    <source>
        <dbReference type="SMART" id="SM00906"/>
    </source>
</evidence>
<protein>
    <recommendedName>
        <fullName evidence="7">Xylanolytic transcriptional activator regulatory domain-containing protein</fullName>
    </recommendedName>
</protein>
<dbReference type="Pfam" id="PF00561">
    <property type="entry name" value="Abhydrolase_1"/>
    <property type="match status" value="1"/>
</dbReference>
<evidence type="ECO:0000313" key="9">
    <source>
        <dbReference type="Proteomes" id="UP000258309"/>
    </source>
</evidence>
<dbReference type="GO" id="GO:0008270">
    <property type="term" value="F:zinc ion binding"/>
    <property type="evidence" value="ECO:0007669"/>
    <property type="project" value="InterPro"/>
</dbReference>
<dbReference type="CDD" id="cd12148">
    <property type="entry name" value="fungal_TF_MHR"/>
    <property type="match status" value="1"/>
</dbReference>
<evidence type="ECO:0000256" key="3">
    <source>
        <dbReference type="ARBA" id="ARBA00023163"/>
    </source>
</evidence>
<evidence type="ECO:0000256" key="2">
    <source>
        <dbReference type="ARBA" id="ARBA00023125"/>
    </source>
</evidence>
<name>A0A3E2HEK0_SCYLI</name>
<dbReference type="InterPro" id="IPR000073">
    <property type="entry name" value="AB_hydrolase_1"/>
</dbReference>
<evidence type="ECO:0000256" key="5">
    <source>
        <dbReference type="SAM" id="MobiDB-lite"/>
    </source>
</evidence>
<evidence type="ECO:0000256" key="1">
    <source>
        <dbReference type="ARBA" id="ARBA00023015"/>
    </source>
</evidence>
<dbReference type="AlphaFoldDB" id="A0A3E2HEK0"/>
<proteinExistence type="predicted"/>
<feature type="non-terminal residue" evidence="8">
    <location>
        <position position="977"/>
    </location>
</feature>
<evidence type="ECO:0000313" key="8">
    <source>
        <dbReference type="EMBL" id="RFU31829.1"/>
    </source>
</evidence>
<sequence>MSSPAKTIFVPHLGGIEVGYRLSAANTFTYWDTALMSLQLLEALGIEQAFASGTSQGGWIAARMALLAPQRIQGIVLIGTSMDYESSRTRDLGCWDGVAACSGLITLHGDLTPAHDFEPGDAYYDFLMEIGFGKNVKKETRDYWATVIRDNYHGDEGKKRICMAAVNLTSRDGLHERLPGIRCPVLWLQGTADVVFSIKNAEEEIKLFKNSAQARLIPLEGGVDSRWAGSTLKRGLLRGQRLCLERFDVQSVWKSLSRSTPPEILPYPEARGEEWPWHVATVDTASRVYISQLEHRLKAIEERLKRLEVPQNEARPDTSHSIHFDTGSYPDNEAPAAEESSVASSIPFHSATGNTEIGEIDTTEDAIDGMGTIKFTGEEDCGYFGPSSNIAFIGHISFAMARGNASSPIVPSSNRTRVGTRLMSVSRSHHASEEFNGSDLERSHGGVNIYTLPSESRAWSLINKYFLKTGQLLPFIHEQSFCETYLQMKRDNFTMVRRTWLGLLNIIFAMATTVSIEGDISSETRIAESDMYYQRANSLCDKESRRNISVELVQYLLILGQYLQGTQKSVQAWTVHGLAITAAFQLGLHSPRANQDFSPLEYEIRKRVWFGCILLDRTLSMTFGRPAIIAETYVKMDLPDTLMQILGNTPQSEPSPQMDGQFYAATIVMYKIIDSCYGQNLGVQDSPTDMEAVSMVLAGERQLEEWEKQLSPLFGLRITKAPFNVQDLNKINLDSLIIERFNCVLSLRFHNLRVLLHRQFLEKLLDACSGNDSNTQSMETRILQQLGTNSVQTCVESAMVIISIVHTVVMSTGWYRGLLGAWNFSLFYTFNAGLVIFGALVVAPKDSNLTSQWGFVEQCRPYFGMAIEALQNLDRGNRVIERCAEYLSQLSSALMGPTCPSDMALSYGFLDNNHNASHGNSTNVLHQMQTPKQVPVESDLSEFMIDTDMDLVGKYFDVNRQYRDSHEIGGDQIRARK</sequence>
<keyword evidence="6" id="KW-0812">Transmembrane</keyword>
<dbReference type="PANTHER" id="PTHR47424">
    <property type="entry name" value="REGULATORY PROTEIN GAL4"/>
    <property type="match status" value="1"/>
</dbReference>
<evidence type="ECO:0000256" key="4">
    <source>
        <dbReference type="ARBA" id="ARBA00023242"/>
    </source>
</evidence>
<keyword evidence="6" id="KW-1133">Transmembrane helix</keyword>
<feature type="non-terminal residue" evidence="8">
    <location>
        <position position="1"/>
    </location>
</feature>
<dbReference type="STRING" id="5539.A0A3E2HEK0"/>
<organism evidence="8 9">
    <name type="scientific">Scytalidium lignicola</name>
    <name type="common">Hyphomycete</name>
    <dbReference type="NCBI Taxonomy" id="5539"/>
    <lineage>
        <taxon>Eukaryota</taxon>
        <taxon>Fungi</taxon>
        <taxon>Dikarya</taxon>
        <taxon>Ascomycota</taxon>
        <taxon>Pezizomycotina</taxon>
        <taxon>Leotiomycetes</taxon>
        <taxon>Leotiomycetes incertae sedis</taxon>
        <taxon>Scytalidium</taxon>
    </lineage>
</organism>
<feature type="domain" description="Xylanolytic transcriptional activator regulatory" evidence="7">
    <location>
        <begin position="572"/>
        <end position="645"/>
    </location>
</feature>
<reference evidence="8 9" key="1">
    <citation type="submission" date="2018-05" db="EMBL/GenBank/DDBJ databases">
        <title>Draft genome sequence of Scytalidium lignicola DSM 105466, a ubiquitous saprotrophic fungus.</title>
        <authorList>
            <person name="Buettner E."/>
            <person name="Gebauer A.M."/>
            <person name="Hofrichter M."/>
            <person name="Liers C."/>
            <person name="Kellner H."/>
        </authorList>
    </citation>
    <scope>NUCLEOTIDE SEQUENCE [LARGE SCALE GENOMIC DNA]</scope>
    <source>
        <strain evidence="8 9">DSM 105466</strain>
    </source>
</reference>
<keyword evidence="3" id="KW-0804">Transcription</keyword>
<dbReference type="GO" id="GO:0006351">
    <property type="term" value="P:DNA-templated transcription"/>
    <property type="evidence" value="ECO:0007669"/>
    <property type="project" value="InterPro"/>
</dbReference>
<dbReference type="InterPro" id="IPR051127">
    <property type="entry name" value="Fungal_SecMet_Regulators"/>
</dbReference>
<feature type="compositionally biased region" description="Basic and acidic residues" evidence="5">
    <location>
        <begin position="308"/>
        <end position="323"/>
    </location>
</feature>
<dbReference type="InterPro" id="IPR029058">
    <property type="entry name" value="AB_hydrolase_fold"/>
</dbReference>
<feature type="transmembrane region" description="Helical" evidence="6">
    <location>
        <begin position="822"/>
        <end position="843"/>
    </location>
</feature>
<keyword evidence="1" id="KW-0805">Transcription regulation</keyword>
<dbReference type="Gene3D" id="3.40.50.1820">
    <property type="entry name" value="alpha/beta hydrolase"/>
    <property type="match status" value="1"/>
</dbReference>
<dbReference type="EMBL" id="NCSJ02000067">
    <property type="protein sequence ID" value="RFU31829.1"/>
    <property type="molecule type" value="Genomic_DNA"/>
</dbReference>
<feature type="compositionally biased region" description="Low complexity" evidence="5">
    <location>
        <begin position="333"/>
        <end position="345"/>
    </location>
</feature>
<feature type="region of interest" description="Disordered" evidence="5">
    <location>
        <begin position="308"/>
        <end position="361"/>
    </location>
</feature>
<keyword evidence="9" id="KW-1185">Reference proteome</keyword>
<dbReference type="GO" id="GO:0000435">
    <property type="term" value="P:positive regulation of transcription from RNA polymerase II promoter by galactose"/>
    <property type="evidence" value="ECO:0007669"/>
    <property type="project" value="TreeGrafter"/>
</dbReference>
<keyword evidence="6" id="KW-0472">Membrane</keyword>
<dbReference type="Pfam" id="PF04082">
    <property type="entry name" value="Fungal_trans"/>
    <property type="match status" value="1"/>
</dbReference>
<comment type="caution">
    <text evidence="8">The sequence shown here is derived from an EMBL/GenBank/DDBJ whole genome shotgun (WGS) entry which is preliminary data.</text>
</comment>
<dbReference type="OrthoDB" id="3364175at2759"/>
<dbReference type="GO" id="GO:0000978">
    <property type="term" value="F:RNA polymerase II cis-regulatory region sequence-specific DNA binding"/>
    <property type="evidence" value="ECO:0007669"/>
    <property type="project" value="TreeGrafter"/>
</dbReference>
<dbReference type="GO" id="GO:0005634">
    <property type="term" value="C:nucleus"/>
    <property type="evidence" value="ECO:0007669"/>
    <property type="project" value="TreeGrafter"/>
</dbReference>
<evidence type="ECO:0000256" key="6">
    <source>
        <dbReference type="SAM" id="Phobius"/>
    </source>
</evidence>
<keyword evidence="4" id="KW-0539">Nucleus</keyword>
<dbReference type="SUPFAM" id="SSF53474">
    <property type="entry name" value="alpha/beta-Hydrolases"/>
    <property type="match status" value="1"/>
</dbReference>
<dbReference type="InterPro" id="IPR007219">
    <property type="entry name" value="XnlR_reg_dom"/>
</dbReference>
<gene>
    <name evidence="8" type="ORF">B7463_g4515</name>
</gene>